<evidence type="ECO:0000256" key="5">
    <source>
        <dbReference type="ARBA" id="ARBA00022605"/>
    </source>
</evidence>
<dbReference type="GO" id="GO:0004635">
    <property type="term" value="F:phosphoribosyl-AMP cyclohydrolase activity"/>
    <property type="evidence" value="ECO:0007669"/>
    <property type="project" value="UniProtKB-EC"/>
</dbReference>
<dbReference type="Gene3D" id="3.30.470.20">
    <property type="entry name" value="ATP-grasp fold, B domain"/>
    <property type="match status" value="1"/>
</dbReference>
<evidence type="ECO:0000256" key="4">
    <source>
        <dbReference type="ARBA" id="ARBA00005204"/>
    </source>
</evidence>
<comment type="pathway">
    <text evidence="3">Amino-acid biosynthesis; L-histidine biosynthesis; L-histidine from 5-phospho-alpha-D-ribose 1-diphosphate: step 3/9.</text>
</comment>
<accession>A0A7D3V5H9</accession>
<comment type="pathway">
    <text evidence="4">Amino-acid biosynthesis; L-histidine biosynthesis; L-histidine from 5-phospho-alpha-D-ribose 1-diphosphate: step 2/9.</text>
</comment>
<comment type="catalytic activity">
    <reaction evidence="1">
        <text>1-(5-phospho-beta-D-ribosyl)-5'-AMP + H2O = 1-(5-phospho-beta-D-ribosyl)-5-[(5-phospho-beta-D-ribosylamino)methylideneamino]imidazole-4-carboxamide</text>
        <dbReference type="Rhea" id="RHEA:20049"/>
        <dbReference type="ChEBI" id="CHEBI:15377"/>
        <dbReference type="ChEBI" id="CHEBI:58435"/>
        <dbReference type="ChEBI" id="CHEBI:59457"/>
        <dbReference type="EC" id="3.5.4.19"/>
    </reaction>
</comment>
<proteinExistence type="predicted"/>
<dbReference type="Gene3D" id="3.20.20.70">
    <property type="entry name" value="Aldolase class I"/>
    <property type="match status" value="1"/>
</dbReference>
<dbReference type="Gene3D" id="3.40.50.300">
    <property type="entry name" value="P-loop containing nucleotide triphosphate hydrolases"/>
    <property type="match status" value="1"/>
</dbReference>
<dbReference type="GO" id="GO:0003879">
    <property type="term" value="F:ATP phosphoribosyltransferase activity"/>
    <property type="evidence" value="ECO:0007669"/>
    <property type="project" value="InterPro"/>
</dbReference>
<dbReference type="InterPro" id="IPR002496">
    <property type="entry name" value="PRib_AMP_CycHydrolase_dom"/>
</dbReference>
<dbReference type="InterPro" id="IPR013785">
    <property type="entry name" value="Aldolase_TIM"/>
</dbReference>
<evidence type="ECO:0000256" key="1">
    <source>
        <dbReference type="ARBA" id="ARBA00000024"/>
    </source>
</evidence>
<dbReference type="Proteomes" id="UP001162001">
    <property type="component" value="Segment"/>
</dbReference>
<reference evidence="13 14" key="1">
    <citation type="submission" date="2020-04" db="EMBL/GenBank/DDBJ databases">
        <title>Advantages and limits of metagenomic assembly and binning of a giant virus.</title>
        <authorList>
            <person name="Schulz F."/>
            <person name="Andreani J."/>
            <person name="Francis R."/>
            <person name="Boudjemaa H."/>
            <person name="Bou Khalil J.Y."/>
            <person name="Lee J."/>
            <person name="La Scola B."/>
            <person name="Woyke T."/>
        </authorList>
    </citation>
    <scope>NUCLEOTIDE SEQUENCE [LARGE SCALE GENOMIC DNA]</scope>
    <source>
        <strain evidence="13 14">FV1/VV64</strain>
    </source>
</reference>
<dbReference type="Gene3D" id="1.10.287.1080">
    <property type="entry name" value="MazG-like"/>
    <property type="match status" value="1"/>
</dbReference>
<dbReference type="SUPFAM" id="SSF51366">
    <property type="entry name" value="Ribulose-phoshate binding barrel"/>
    <property type="match status" value="1"/>
</dbReference>
<evidence type="ECO:0000256" key="9">
    <source>
        <dbReference type="ARBA" id="ARBA00023102"/>
    </source>
</evidence>
<dbReference type="CDD" id="cd11534">
    <property type="entry name" value="NTP-PPase_HisIE_like"/>
    <property type="match status" value="1"/>
</dbReference>
<dbReference type="InterPro" id="IPR011060">
    <property type="entry name" value="RibuloseP-bd_barrel"/>
</dbReference>
<dbReference type="EMBL" id="MT418680">
    <property type="protein sequence ID" value="QKF93872.1"/>
    <property type="molecule type" value="Genomic_DNA"/>
</dbReference>
<feature type="domain" description="ATP phosphoribosyltransferase catalytic" evidence="12">
    <location>
        <begin position="1076"/>
        <end position="1208"/>
    </location>
</feature>
<keyword evidence="8" id="KW-0067">ATP-binding</keyword>
<comment type="catalytic activity">
    <reaction evidence="2">
        <text>1-(5-phospho-beta-D-ribosyl)-ATP + H2O = 1-(5-phospho-beta-D-ribosyl)-5'-AMP + diphosphate + H(+)</text>
        <dbReference type="Rhea" id="RHEA:22828"/>
        <dbReference type="ChEBI" id="CHEBI:15377"/>
        <dbReference type="ChEBI" id="CHEBI:15378"/>
        <dbReference type="ChEBI" id="CHEBI:33019"/>
        <dbReference type="ChEBI" id="CHEBI:59457"/>
        <dbReference type="ChEBI" id="CHEBI:73183"/>
        <dbReference type="EC" id="3.6.1.31"/>
    </reaction>
</comment>
<feature type="domain" description="Phosphoribosyl-AMP cyclohydrolase" evidence="11">
    <location>
        <begin position="839"/>
        <end position="909"/>
    </location>
</feature>
<evidence type="ECO:0000256" key="2">
    <source>
        <dbReference type="ARBA" id="ARBA00001460"/>
    </source>
</evidence>
<dbReference type="InterPro" id="IPR038019">
    <property type="entry name" value="PRib_AMP_CycHydrolase_sf"/>
</dbReference>
<dbReference type="InterPro" id="IPR021130">
    <property type="entry name" value="PRib-ATP_PPHydrolase-like"/>
</dbReference>
<name>A0A7D3V5H9_9VIRU</name>
<dbReference type="PANTHER" id="PTHR42945:SF1">
    <property type="entry name" value="HISTIDINE BIOSYNTHESIS BIFUNCTIONAL PROTEIN HIS7"/>
    <property type="match status" value="1"/>
</dbReference>
<sequence length="1223" mass="140688">MQAIFILCGNDGTGKSTVSQLLNQTDEYIAIERSNELAGKYNINPSIVDNLTLGPPFDQRDDLVLQESVLVDGKQVPVYWAILDASIETIKKRISNRKYHDKWESDKALFYYRQRFRELAAFYGIPLIDTTNLSINEVVLQVTDLHKQDRYYKEVRQLALKDLTYEKINEMDIENKVRDILKGYDCSFDTTLIDDLPTNEFYKEVLKQMPQDYKEKLFVKWWVNGDMKVNNNEIQFNKKGMLITVPYTTPLLKLYTEGESKKMYKFITNNPYFKNTAVIILKSTIYSHSMQATGEIKDLGKIRAVGTQIFLEMMYRNGLKHTYMSINNNGIIFSNYLPEVPPTEIVVKKYCEGTDKHSYYQILNSPEIVLPTGEYKSGPYVRFDWRNPNHLDKISGLSVAQNRYYYLFEESLGKENFFKMFLTNNDYIKPFGDKSISEELLLKTINTTETKKSVLKMFNTIQYYFKQVGLEIKDICFMLDHTGSVFWSEINQDCMRIKTSDKSDQFDKDIWRAGGSASKDLITKKWINFNEVMMKYFSQNIFHKSELNNISSYGYESEVKLTVNDSRLTIPPSLMELYRSMLIKNRRRVIVTMDMYDGKPVLVRSGKVYTTHSDGDYKKAMETISIFPDILVVDLNGALSEGQSNRKIVKELAQKYYVHSGGGLRTIEDVQDVLKSSARRIVLSSANDDLIKQVPKDRLIVELSVNENNEVLIHGRKTNTGISIFKRLNEMSNYGVEAISITFHNTEGHMKGIPRAQLSEIMLNMPTSIQKVIIAGGISSIDDLEYLWSYEKIIPQLGSAIWTNQISIGDLYNSMIYFDGEGKVPAIIQDTHGRVKGEVYMNNESINLTCENRQLYRYSRKTKSIMKKGDTSGDYQKVYKMSLDCDSDALLITVDTEKPFCHTKNYSCFSLQTVVKANIGTLTEHIKSRMTTNSYSGMMQQHPELPLAKLMEEFWEIVTAYGDTQVSECSDLLVHLLMYLNGMGISIEDILNELNARRWDPHLTQKQKKVKDMTKVLIGITAAKYSDKTDEYALNELGLKIIRHDGRSLKLDCEIVDKDKYSKYFGNKVPSLVTSRPKDMPWLLASGRIDYVITYETVVKNFPKVYKAVNEIIDPTISLALICRKGMSIDVANWNEDNKVLIAAEHVWHVSEYFHKHAIPQNSYHMDRVIGSSEGFLINTDKYLLCDAVVESGRTLVENNLEVWQTIIPKGMIKMGLYSNLFI</sequence>
<keyword evidence="6" id="KW-0547">Nucleotide-binding</keyword>
<dbReference type="GO" id="GO:0004636">
    <property type="term" value="F:phosphoribosyl-ATP diphosphatase activity"/>
    <property type="evidence" value="ECO:0007669"/>
    <property type="project" value="UniProtKB-EC"/>
</dbReference>
<organism evidence="13 14">
    <name type="scientific">Fadolivirus FV1/VV64</name>
    <dbReference type="NCBI Taxonomy" id="3070911"/>
    <lineage>
        <taxon>Viruses</taxon>
        <taxon>Varidnaviria</taxon>
        <taxon>Bamfordvirae</taxon>
        <taxon>Nucleocytoviricota</taxon>
        <taxon>Megaviricetes</taxon>
        <taxon>Imitervirales</taxon>
        <taxon>Mimiviridae</taxon>
        <taxon>Klosneuvirinae</taxon>
        <taxon>Fadolivirus</taxon>
        <taxon>Fadolivirus algeromassiliense</taxon>
    </lineage>
</organism>
<dbReference type="Pfam" id="PF01634">
    <property type="entry name" value="HisG"/>
    <property type="match status" value="1"/>
</dbReference>
<dbReference type="UniPathway" id="UPA00031">
    <property type="reaction ID" value="UER00008"/>
</dbReference>
<dbReference type="PANTHER" id="PTHR42945">
    <property type="entry name" value="HISTIDINE BIOSYNTHESIS BIFUNCTIONAL PROTEIN"/>
    <property type="match status" value="1"/>
</dbReference>
<dbReference type="Gene3D" id="3.10.20.810">
    <property type="entry name" value="Phosphoribosyl-AMP cyclohydrolase"/>
    <property type="match status" value="1"/>
</dbReference>
<keyword evidence="10" id="KW-0511">Multifunctional enzyme</keyword>
<keyword evidence="5" id="KW-0028">Amino-acid biosynthesis</keyword>
<dbReference type="Pfam" id="PF01503">
    <property type="entry name" value="PRA-PH"/>
    <property type="match status" value="1"/>
</dbReference>
<dbReference type="Pfam" id="PF00977">
    <property type="entry name" value="His_biosynth"/>
    <property type="match status" value="1"/>
</dbReference>
<evidence type="ECO:0000259" key="12">
    <source>
        <dbReference type="Pfam" id="PF01634"/>
    </source>
</evidence>
<evidence type="ECO:0000313" key="14">
    <source>
        <dbReference type="Proteomes" id="UP001162001"/>
    </source>
</evidence>
<evidence type="ECO:0000313" key="13">
    <source>
        <dbReference type="EMBL" id="QKF93872.1"/>
    </source>
</evidence>
<dbReference type="SUPFAM" id="SSF52540">
    <property type="entry name" value="P-loop containing nucleoside triphosphate hydrolases"/>
    <property type="match status" value="1"/>
</dbReference>
<dbReference type="InterPro" id="IPR027417">
    <property type="entry name" value="P-loop_NTPase"/>
</dbReference>
<evidence type="ECO:0000256" key="10">
    <source>
        <dbReference type="ARBA" id="ARBA00023268"/>
    </source>
</evidence>
<evidence type="ECO:0000256" key="7">
    <source>
        <dbReference type="ARBA" id="ARBA00022801"/>
    </source>
</evidence>
<keyword evidence="14" id="KW-1185">Reference proteome</keyword>
<dbReference type="InterPro" id="IPR013820">
    <property type="entry name" value="ATP_PRibTrfase_cat"/>
</dbReference>
<dbReference type="InterPro" id="IPR006062">
    <property type="entry name" value="His_biosynth"/>
</dbReference>
<dbReference type="SUPFAM" id="SSF53850">
    <property type="entry name" value="Periplasmic binding protein-like II"/>
    <property type="match status" value="1"/>
</dbReference>
<protein>
    <submittedName>
        <fullName evidence="13">Phosphoribosyl-ATP pyrophosphatase</fullName>
    </submittedName>
</protein>
<keyword evidence="7" id="KW-0378">Hydrolase</keyword>
<dbReference type="GO" id="GO:0005524">
    <property type="term" value="F:ATP binding"/>
    <property type="evidence" value="ECO:0007669"/>
    <property type="project" value="UniProtKB-KW"/>
</dbReference>
<dbReference type="InterPro" id="IPR008179">
    <property type="entry name" value="HisE"/>
</dbReference>
<dbReference type="Pfam" id="PF01502">
    <property type="entry name" value="PRA-CH"/>
    <property type="match status" value="1"/>
</dbReference>
<evidence type="ECO:0000256" key="6">
    <source>
        <dbReference type="ARBA" id="ARBA00022741"/>
    </source>
</evidence>
<keyword evidence="9" id="KW-0368">Histidine biosynthesis</keyword>
<evidence type="ECO:0000256" key="3">
    <source>
        <dbReference type="ARBA" id="ARBA00005169"/>
    </source>
</evidence>
<evidence type="ECO:0000256" key="8">
    <source>
        <dbReference type="ARBA" id="ARBA00022840"/>
    </source>
</evidence>
<evidence type="ECO:0000259" key="11">
    <source>
        <dbReference type="Pfam" id="PF01502"/>
    </source>
</evidence>
<dbReference type="SUPFAM" id="SSF101386">
    <property type="entry name" value="all-alpha NTP pyrophosphatases"/>
    <property type="match status" value="1"/>
</dbReference>
<dbReference type="SUPFAM" id="SSF141734">
    <property type="entry name" value="HisI-like"/>
    <property type="match status" value="1"/>
</dbReference>
<dbReference type="GO" id="GO:0000105">
    <property type="term" value="P:L-histidine biosynthetic process"/>
    <property type="evidence" value="ECO:0007669"/>
    <property type="project" value="UniProtKB-UniPathway"/>
</dbReference>
<gene>
    <name evidence="13" type="ORF">Fadolivirus_1_414</name>
</gene>